<dbReference type="EMBL" id="JBHTOI010000041">
    <property type="protein sequence ID" value="MFD1418467.1"/>
    <property type="molecule type" value="Genomic_DNA"/>
</dbReference>
<proteinExistence type="predicted"/>
<evidence type="ECO:0000313" key="2">
    <source>
        <dbReference type="EMBL" id="MFD1418467.1"/>
    </source>
</evidence>
<sequence>MVQPQIKFVSGNSTLDGITKTVDTGRSIFDEGGKMALKILGKDPDGNIIAKKYKLIDTDQTTQLKVPELQDIEGFDGLTVKLDRITSELYGSSMFHSENFNIETIEKALNLILKDLAIIVSNQKSINAYFSAFGNSTGEALVSSLSELIADEVSGEVGKETSNLSQRLSNIESRLRDSPISNGVHAPSYTGNGQQYSDDDLEVDRKLAEMNSELNKGGDI</sequence>
<organism evidence="2 3">
    <name type="scientific">Companilactobacillus keshanensis</name>
    <dbReference type="NCBI Taxonomy" id="2486003"/>
    <lineage>
        <taxon>Bacteria</taxon>
        <taxon>Bacillati</taxon>
        <taxon>Bacillota</taxon>
        <taxon>Bacilli</taxon>
        <taxon>Lactobacillales</taxon>
        <taxon>Lactobacillaceae</taxon>
        <taxon>Companilactobacillus</taxon>
    </lineage>
</organism>
<evidence type="ECO:0000256" key="1">
    <source>
        <dbReference type="SAM" id="MobiDB-lite"/>
    </source>
</evidence>
<name>A0ABW4BTD2_9LACO</name>
<dbReference type="RefSeq" id="WP_125677244.1">
    <property type="nucleotide sequence ID" value="NZ_JBHTOI010000041.1"/>
</dbReference>
<keyword evidence="3" id="KW-1185">Reference proteome</keyword>
<gene>
    <name evidence="2" type="ORF">ACFQ42_06920</name>
</gene>
<evidence type="ECO:0000313" key="3">
    <source>
        <dbReference type="Proteomes" id="UP001597251"/>
    </source>
</evidence>
<dbReference type="Proteomes" id="UP001597251">
    <property type="component" value="Unassembled WGS sequence"/>
</dbReference>
<protein>
    <submittedName>
        <fullName evidence="2">Uncharacterized protein</fullName>
    </submittedName>
</protein>
<accession>A0ABW4BTD2</accession>
<reference evidence="3" key="1">
    <citation type="journal article" date="2019" name="Int. J. Syst. Evol. Microbiol.">
        <title>The Global Catalogue of Microorganisms (GCM) 10K type strain sequencing project: providing services to taxonomists for standard genome sequencing and annotation.</title>
        <authorList>
            <consortium name="The Broad Institute Genomics Platform"/>
            <consortium name="The Broad Institute Genome Sequencing Center for Infectious Disease"/>
            <person name="Wu L."/>
            <person name="Ma J."/>
        </authorList>
    </citation>
    <scope>NUCLEOTIDE SEQUENCE [LARGE SCALE GENOMIC DNA]</scope>
    <source>
        <strain evidence="3">CCM 8936</strain>
    </source>
</reference>
<feature type="region of interest" description="Disordered" evidence="1">
    <location>
        <begin position="176"/>
        <end position="197"/>
    </location>
</feature>
<comment type="caution">
    <text evidence="2">The sequence shown here is derived from an EMBL/GenBank/DDBJ whole genome shotgun (WGS) entry which is preliminary data.</text>
</comment>